<dbReference type="InterPro" id="IPR048422">
    <property type="entry name" value="NOA1/YqeH-like_C"/>
</dbReference>
<evidence type="ECO:0000259" key="1">
    <source>
        <dbReference type="Pfam" id="PF01926"/>
    </source>
</evidence>
<dbReference type="InterPro" id="IPR027417">
    <property type="entry name" value="P-loop_NTPase"/>
</dbReference>
<dbReference type="Gene3D" id="3.40.50.300">
    <property type="entry name" value="P-loop containing nucleotide triphosphate hydrolases"/>
    <property type="match status" value="1"/>
</dbReference>
<keyword evidence="4" id="KW-1185">Reference proteome</keyword>
<dbReference type="Pfam" id="PF01926">
    <property type="entry name" value="MMR_HSR1"/>
    <property type="match status" value="1"/>
</dbReference>
<dbReference type="PANTHER" id="PTHR46434:SF1">
    <property type="entry name" value="GENETIC INTERACTOR OF PROHIBITINS 3, MITOCHONDRIAL"/>
    <property type="match status" value="1"/>
</dbReference>
<dbReference type="GO" id="GO:0006576">
    <property type="term" value="P:biogenic amine metabolic process"/>
    <property type="evidence" value="ECO:0007669"/>
    <property type="project" value="InterPro"/>
</dbReference>
<accession>A7HMB2</accession>
<dbReference type="Pfam" id="PF10662">
    <property type="entry name" value="PduV-EutP"/>
    <property type="match status" value="1"/>
</dbReference>
<protein>
    <submittedName>
        <fullName evidence="3">GTP-binding protein HSR1-related</fullName>
    </submittedName>
</protein>
<feature type="domain" description="G" evidence="1">
    <location>
        <begin position="167"/>
        <end position="220"/>
    </location>
</feature>
<evidence type="ECO:0000313" key="4">
    <source>
        <dbReference type="Proteomes" id="UP000002415"/>
    </source>
</evidence>
<name>A7HMB2_FERNB</name>
<dbReference type="AlphaFoldDB" id="A7HMB2"/>
<dbReference type="STRING" id="381764.Fnod_1198"/>
<dbReference type="SUPFAM" id="SSF52540">
    <property type="entry name" value="P-loop containing nucleoside triphosphate hydrolases"/>
    <property type="match status" value="1"/>
</dbReference>
<dbReference type="GO" id="GO:0005524">
    <property type="term" value="F:ATP binding"/>
    <property type="evidence" value="ECO:0007669"/>
    <property type="project" value="InterPro"/>
</dbReference>
<dbReference type="Proteomes" id="UP000002415">
    <property type="component" value="Chromosome"/>
</dbReference>
<reference evidence="3 4" key="1">
    <citation type="submission" date="2007-07" db="EMBL/GenBank/DDBJ databases">
        <title>Complete sequence of Fervidobacterium nodosum Rt17-B1.</title>
        <authorList>
            <consortium name="US DOE Joint Genome Institute"/>
            <person name="Copeland A."/>
            <person name="Lucas S."/>
            <person name="Lapidus A."/>
            <person name="Barry K."/>
            <person name="Glavina del Rio T."/>
            <person name="Dalin E."/>
            <person name="Tice H."/>
            <person name="Pitluck S."/>
            <person name="Saunders E."/>
            <person name="Brettin T."/>
            <person name="Bruce D."/>
            <person name="Detter J.C."/>
            <person name="Han C."/>
            <person name="Schmutz J."/>
            <person name="Larimer F."/>
            <person name="Land M."/>
            <person name="Hauser L."/>
            <person name="Kyrpides N."/>
            <person name="Mikhailova N."/>
            <person name="Nelson K."/>
            <person name="Gogarten J.P."/>
            <person name="Noll K."/>
            <person name="Richardson P."/>
        </authorList>
    </citation>
    <scope>NUCLEOTIDE SEQUENCE [LARGE SCALE GENOMIC DNA]</scope>
    <source>
        <strain evidence="4">ATCC 35602 / DSM 5306 / Rt17-B1</strain>
    </source>
</reference>
<dbReference type="EMBL" id="CP000771">
    <property type="protein sequence ID" value="ABS61045.1"/>
    <property type="molecule type" value="Genomic_DNA"/>
</dbReference>
<dbReference type="NCBIfam" id="TIGR03597">
    <property type="entry name" value="GTPase_YqeH"/>
    <property type="match status" value="1"/>
</dbReference>
<feature type="domain" description="NOA1/YqeH-like C-terminal" evidence="2">
    <location>
        <begin position="276"/>
        <end position="366"/>
    </location>
</feature>
<sequence length="376" mass="43060">MSKAFQTIEKCPGCGSKIQHDKPGKPGFIPADVYERRLKEGKEILCQRCFKLKHYGMLVGEVDEDEIIDFLRKTVTKFRNFMYVLDIFDFEGTYRPEINEMIKDKNVIYVVNKFDILPKSVSGAQLKKWLTDRINNANSDNIFITSTKNEFGISKLKKYLENLRGEMLVLGVTNVGKSSLLKKLTNSKVTVSPYPGTTIGIVKHKLKNLKVYDTPGIIVNDRMIDLFDAECQAKILAKGEVNRKTFKPYPEEVIFIGGLCKISAKMKNEESLRPIFQIFAPENVSFHKTKNKNFIDNFPKYFGKELVPPCKKMDISGLNFKNLSIEVNEGFELSIPGLCWINIKRGPVQFDVYLPENVSVYIRPSLIQPKRKFKNS</sequence>
<dbReference type="KEGG" id="fno:Fnod_1198"/>
<dbReference type="RefSeq" id="WP_011994355.1">
    <property type="nucleotide sequence ID" value="NC_009718.1"/>
</dbReference>
<dbReference type="InterPro" id="IPR012381">
    <property type="entry name" value="EutP_PduV"/>
</dbReference>
<evidence type="ECO:0000259" key="2">
    <source>
        <dbReference type="Pfam" id="PF21516"/>
    </source>
</evidence>
<dbReference type="PANTHER" id="PTHR46434">
    <property type="entry name" value="GENETIC INTERACTOR OF PROHIBITINS 3, MITOCHONDRIAL"/>
    <property type="match status" value="1"/>
</dbReference>
<proteinExistence type="predicted"/>
<dbReference type="Pfam" id="PF21516">
    <property type="entry name" value="YqeH-like_C"/>
    <property type="match status" value="1"/>
</dbReference>
<organism evidence="3 4">
    <name type="scientific">Fervidobacterium nodosum (strain ATCC 35602 / DSM 5306 / Rt17-B1)</name>
    <dbReference type="NCBI Taxonomy" id="381764"/>
    <lineage>
        <taxon>Bacteria</taxon>
        <taxon>Thermotogati</taxon>
        <taxon>Thermotogota</taxon>
        <taxon>Thermotogae</taxon>
        <taxon>Thermotogales</taxon>
        <taxon>Fervidobacteriaceae</taxon>
        <taxon>Fervidobacterium</taxon>
    </lineage>
</organism>
<dbReference type="HOGENOM" id="CLU_017878_0_2_0"/>
<evidence type="ECO:0000313" key="3">
    <source>
        <dbReference type="EMBL" id="ABS61045.1"/>
    </source>
</evidence>
<gene>
    <name evidence="3" type="ordered locus">Fnod_1198</name>
</gene>
<reference evidence="3 4" key="2">
    <citation type="journal article" date="2009" name="Proc. Natl. Acad. Sci. U.S.A.">
        <title>On the chimeric nature, thermophilic origin, and phylogenetic placement of the Thermotogales.</title>
        <authorList>
            <person name="Zhaxybayeva O."/>
            <person name="Swithers K.S."/>
            <person name="Lapierre P."/>
            <person name="Fournier G.P."/>
            <person name="Bickhart D.M."/>
            <person name="DeBoy R.T."/>
            <person name="Nelson K.E."/>
            <person name="Nesbo C.L."/>
            <person name="Doolittle W.F."/>
            <person name="Gogarten J.P."/>
            <person name="Noll K.M."/>
        </authorList>
    </citation>
    <scope>NUCLEOTIDE SEQUENCE [LARGE SCALE GENOMIC DNA]</scope>
    <source>
        <strain evidence="4">ATCC 35602 / DSM 5306 / Rt17-B1</strain>
    </source>
</reference>
<dbReference type="eggNOG" id="COG1161">
    <property type="taxonomic scope" value="Bacteria"/>
</dbReference>
<dbReference type="InterPro" id="IPR019988">
    <property type="entry name" value="GTP-bd_ribosome_bgen_YqeH"/>
</dbReference>
<dbReference type="GO" id="GO:0005525">
    <property type="term" value="F:GTP binding"/>
    <property type="evidence" value="ECO:0007669"/>
    <property type="project" value="InterPro"/>
</dbReference>
<dbReference type="InterPro" id="IPR050896">
    <property type="entry name" value="Mito_lipid_metab_GTPase"/>
</dbReference>
<dbReference type="InterPro" id="IPR006073">
    <property type="entry name" value="GTP-bd"/>
</dbReference>
<dbReference type="CDD" id="cd01855">
    <property type="entry name" value="YqeH"/>
    <property type="match status" value="1"/>
</dbReference>